<evidence type="ECO:0000313" key="2">
    <source>
        <dbReference type="EMBL" id="KAK6640118.1"/>
    </source>
</evidence>
<evidence type="ECO:0000256" key="1">
    <source>
        <dbReference type="SAM" id="MobiDB-lite"/>
    </source>
</evidence>
<reference evidence="2 3" key="1">
    <citation type="submission" date="2023-10" db="EMBL/GenBank/DDBJ databases">
        <title>Genomes of two closely related lineages of the louse Polyplax serrata with different host specificities.</title>
        <authorList>
            <person name="Martinu J."/>
            <person name="Tarabai H."/>
            <person name="Stefka J."/>
            <person name="Hypsa V."/>
        </authorList>
    </citation>
    <scope>NUCLEOTIDE SEQUENCE [LARGE SCALE GENOMIC DNA]</scope>
    <source>
        <strain evidence="2">HR10_N</strain>
    </source>
</reference>
<feature type="region of interest" description="Disordered" evidence="1">
    <location>
        <begin position="1"/>
        <end position="53"/>
    </location>
</feature>
<accession>A0AAN8PND9</accession>
<dbReference type="AlphaFoldDB" id="A0AAN8PND9"/>
<feature type="compositionally biased region" description="Low complexity" evidence="1">
    <location>
        <begin position="20"/>
        <end position="31"/>
    </location>
</feature>
<protein>
    <submittedName>
        <fullName evidence="2">Uncharacterized protein</fullName>
    </submittedName>
</protein>
<organism evidence="2 3">
    <name type="scientific">Polyplax serrata</name>
    <name type="common">Common mouse louse</name>
    <dbReference type="NCBI Taxonomy" id="468196"/>
    <lineage>
        <taxon>Eukaryota</taxon>
        <taxon>Metazoa</taxon>
        <taxon>Ecdysozoa</taxon>
        <taxon>Arthropoda</taxon>
        <taxon>Hexapoda</taxon>
        <taxon>Insecta</taxon>
        <taxon>Pterygota</taxon>
        <taxon>Neoptera</taxon>
        <taxon>Paraneoptera</taxon>
        <taxon>Psocodea</taxon>
        <taxon>Troctomorpha</taxon>
        <taxon>Phthiraptera</taxon>
        <taxon>Anoplura</taxon>
        <taxon>Polyplacidae</taxon>
        <taxon>Polyplax</taxon>
    </lineage>
</organism>
<name>A0AAN8PND9_POLSC</name>
<evidence type="ECO:0000313" key="3">
    <source>
        <dbReference type="Proteomes" id="UP001372834"/>
    </source>
</evidence>
<feature type="region of interest" description="Disordered" evidence="1">
    <location>
        <begin position="67"/>
        <end position="89"/>
    </location>
</feature>
<comment type="caution">
    <text evidence="2">The sequence shown here is derived from an EMBL/GenBank/DDBJ whole genome shotgun (WGS) entry which is preliminary data.</text>
</comment>
<feature type="compositionally biased region" description="Basic residues" evidence="1">
    <location>
        <begin position="76"/>
        <end position="89"/>
    </location>
</feature>
<proteinExistence type="predicted"/>
<gene>
    <name evidence="2" type="ORF">RUM43_008395</name>
</gene>
<feature type="compositionally biased region" description="Basic and acidic residues" evidence="1">
    <location>
        <begin position="1"/>
        <end position="17"/>
    </location>
</feature>
<dbReference type="EMBL" id="JAWJWE010000003">
    <property type="protein sequence ID" value="KAK6640118.1"/>
    <property type="molecule type" value="Genomic_DNA"/>
</dbReference>
<dbReference type="Proteomes" id="UP001372834">
    <property type="component" value="Unassembled WGS sequence"/>
</dbReference>
<sequence length="89" mass="10507">MYVESQKKPQQQEENHNKNNKNNNNNNNDKNNNNKKQKAQNFRDGACKNQVKETLRMSKNLRIRMAKEEKALGLSQRRRSAISKGNHRQ</sequence>